<dbReference type="AlphaFoldDB" id="W7B966"/>
<feature type="domain" description="Lactate/malate dehydrogenase C-terminal" evidence="2">
    <location>
        <begin position="167"/>
        <end position="334"/>
    </location>
</feature>
<keyword evidence="4" id="KW-1185">Reference proteome</keyword>
<dbReference type="Pfam" id="PF02866">
    <property type="entry name" value="Ldh_1_C"/>
    <property type="match status" value="1"/>
</dbReference>
<reference evidence="3 4" key="1">
    <citation type="journal article" date="2014" name="Int. J. Syst. Evol. Microbiol.">
        <title>Listeria floridensis sp. nov., Listeria aquatica sp. nov., Listeria cornellensis sp. nov., Listeria riparia sp. nov. and Listeria grandensis sp. nov., from agricultural and natural environments.</title>
        <authorList>
            <person name="den Bakker H.C."/>
            <person name="Warchocki S."/>
            <person name="Wright E.M."/>
            <person name="Allred A.F."/>
            <person name="Ahlstrom C."/>
            <person name="Manuel C.S."/>
            <person name="Stasiewicz M.J."/>
            <person name="Burrell A."/>
            <person name="Roof S."/>
            <person name="Strawn L."/>
            <person name="Fortes E.D."/>
            <person name="Nightingale K.K."/>
            <person name="Kephart D."/>
            <person name="Wiedmann M."/>
        </authorList>
    </citation>
    <scope>NUCLEOTIDE SEQUENCE [LARGE SCALE GENOMIC DNA]</scope>
    <source>
        <strain evidence="4">FSL F6-971</strain>
    </source>
</reference>
<dbReference type="EMBL" id="AODD01000023">
    <property type="protein sequence ID" value="EUJ22482.1"/>
    <property type="molecule type" value="Genomic_DNA"/>
</dbReference>
<comment type="caution">
    <text evidence="3">The sequence shown here is derived from an EMBL/GenBank/DDBJ whole genome shotgun (WGS) entry which is preliminary data.</text>
</comment>
<dbReference type="STRING" id="1265819.PGRAN_13413"/>
<dbReference type="InterPro" id="IPR022383">
    <property type="entry name" value="Lactate/malate_DH_C"/>
</dbReference>
<protein>
    <submittedName>
        <fullName evidence="3">Lactate/malate dehydrogenase</fullName>
    </submittedName>
</protein>
<dbReference type="PRINTS" id="PR00086">
    <property type="entry name" value="LLDHDRGNASE"/>
</dbReference>
<evidence type="ECO:0000259" key="2">
    <source>
        <dbReference type="Pfam" id="PF02866"/>
    </source>
</evidence>
<organism evidence="3 4">
    <name type="scientific">Listeria grandensis FSL F6-0971</name>
    <dbReference type="NCBI Taxonomy" id="1265819"/>
    <lineage>
        <taxon>Bacteria</taxon>
        <taxon>Bacillati</taxon>
        <taxon>Bacillota</taxon>
        <taxon>Bacilli</taxon>
        <taxon>Bacillales</taxon>
        <taxon>Listeriaceae</taxon>
        <taxon>Listeria</taxon>
    </lineage>
</organism>
<evidence type="ECO:0000313" key="4">
    <source>
        <dbReference type="Proteomes" id="UP000019253"/>
    </source>
</evidence>
<dbReference type="PIRSF" id="PIRSF000102">
    <property type="entry name" value="Lac_mal_DH"/>
    <property type="match status" value="1"/>
</dbReference>
<evidence type="ECO:0000256" key="1">
    <source>
        <dbReference type="ARBA" id="ARBA00006054"/>
    </source>
</evidence>
<dbReference type="PANTHER" id="PTHR43128:SF16">
    <property type="entry name" value="L-LACTATE DEHYDROGENASE"/>
    <property type="match status" value="1"/>
</dbReference>
<comment type="similarity">
    <text evidence="1">Belongs to the LDH/MDH superfamily. LDH family.</text>
</comment>
<dbReference type="GO" id="GO:0004459">
    <property type="term" value="F:L-lactate dehydrogenase (NAD+) activity"/>
    <property type="evidence" value="ECO:0007669"/>
    <property type="project" value="TreeGrafter"/>
</dbReference>
<dbReference type="InterPro" id="IPR015955">
    <property type="entry name" value="Lactate_DH/Glyco_Ohase_4_C"/>
</dbReference>
<dbReference type="PANTHER" id="PTHR43128">
    <property type="entry name" value="L-2-HYDROXYCARBOXYLATE DEHYDROGENASE (NAD(P)(+))"/>
    <property type="match status" value="1"/>
</dbReference>
<dbReference type="GO" id="GO:0006089">
    <property type="term" value="P:lactate metabolic process"/>
    <property type="evidence" value="ECO:0007669"/>
    <property type="project" value="TreeGrafter"/>
</dbReference>
<evidence type="ECO:0000313" key="3">
    <source>
        <dbReference type="EMBL" id="EUJ22482.1"/>
    </source>
</evidence>
<dbReference type="Gene3D" id="3.40.50.720">
    <property type="entry name" value="NAD(P)-binding Rossmann-like Domain"/>
    <property type="match status" value="1"/>
</dbReference>
<accession>W7B966</accession>
<gene>
    <name evidence="3" type="ORF">PGRAN_13413</name>
</gene>
<dbReference type="InterPro" id="IPR001557">
    <property type="entry name" value="L-lactate/malate_DH"/>
</dbReference>
<dbReference type="Proteomes" id="UP000019253">
    <property type="component" value="Unassembled WGS sequence"/>
</dbReference>
<name>W7B966_9LIST</name>
<dbReference type="OrthoDB" id="9802969at2"/>
<dbReference type="Gene3D" id="3.90.110.10">
    <property type="entry name" value="Lactate dehydrogenase/glycoside hydrolase, family 4, C-terminal"/>
    <property type="match status" value="1"/>
</dbReference>
<dbReference type="SUPFAM" id="SSF51735">
    <property type="entry name" value="NAD(P)-binding Rossmann-fold domains"/>
    <property type="match status" value="1"/>
</dbReference>
<sequence length="344" mass="38387">MQSQYFYRYAIHDKMKKDTSSKGSVKLFWQWIEKKIAIIGNNKISTSFVFAMMNQQLNVEACLIAEKKSHMIKDMQYGTSFRSRTTLISGNFGECRNASLIVFTHDPFMDTKDMQQASSIVRKFVKQWMETGFQGICVVATPQSEVVAHWIMKFSGLATDRIIALGTMLDTAHLQSELGRYFQVNPKNVHAYMIGSTLEYGVPIWSRAYIGGRPILSYIMDEPDRYSFEKLEPIVAQISEFPREPLAEGRLFDCSIALGLTELVKVILEDAEMILTVGVYVQEKFGVTSGFISIPAVVGASGVKKVVPLTLSDAEQKQLVTTVKALDTAVQSGLSNEGGSKRGV</sequence>
<dbReference type="PATRIC" id="fig|1265819.5.peg.2673"/>
<dbReference type="SUPFAM" id="SSF56327">
    <property type="entry name" value="LDH C-terminal domain-like"/>
    <property type="match status" value="1"/>
</dbReference>
<dbReference type="RefSeq" id="WP_051998632.1">
    <property type="nucleotide sequence ID" value="NZ_AODD01000023.1"/>
</dbReference>
<dbReference type="InterPro" id="IPR036291">
    <property type="entry name" value="NAD(P)-bd_dom_sf"/>
</dbReference>
<proteinExistence type="inferred from homology"/>